<feature type="compositionally biased region" description="Acidic residues" evidence="5">
    <location>
        <begin position="377"/>
        <end position="397"/>
    </location>
</feature>
<evidence type="ECO:0000256" key="5">
    <source>
        <dbReference type="SAM" id="MobiDB-lite"/>
    </source>
</evidence>
<dbReference type="EMBL" id="CP118381">
    <property type="protein sequence ID" value="WFD45244.1"/>
    <property type="molecule type" value="Genomic_DNA"/>
</dbReference>
<feature type="compositionally biased region" description="Basic residues" evidence="5">
    <location>
        <begin position="1"/>
        <end position="13"/>
    </location>
</feature>
<dbReference type="Proteomes" id="UP001214628">
    <property type="component" value="Chromosome 7"/>
</dbReference>
<feature type="domain" description="Brix" evidence="6">
    <location>
        <begin position="28"/>
        <end position="288"/>
    </location>
</feature>
<gene>
    <name evidence="7" type="primary">RPF2</name>
    <name evidence="7" type="ORF">MPSI1_003922</name>
</gene>
<comment type="subcellular location">
    <subcellularLocation>
        <location evidence="1 4">Nucleus</location>
        <location evidence="1 4">Nucleolus</location>
    </subcellularLocation>
</comment>
<accession>A0AAF0FEW2</accession>
<evidence type="ECO:0000313" key="7">
    <source>
        <dbReference type="EMBL" id="WFD45244.1"/>
    </source>
</evidence>
<evidence type="ECO:0000313" key="8">
    <source>
        <dbReference type="Proteomes" id="UP001214628"/>
    </source>
</evidence>
<reference evidence="7" key="1">
    <citation type="submission" date="2023-02" db="EMBL/GenBank/DDBJ databases">
        <title>Mating type loci evolution in Malassezia.</title>
        <authorList>
            <person name="Coelho M.A."/>
        </authorList>
    </citation>
    <scope>NUCLEOTIDE SEQUENCE</scope>
    <source>
        <strain evidence="7">CBS 14136</strain>
    </source>
</reference>
<dbReference type="GO" id="GO:0000463">
    <property type="term" value="P:maturation of LSU-rRNA from tricistronic rRNA transcript (SSU-rRNA, 5.8S rRNA, LSU-rRNA)"/>
    <property type="evidence" value="ECO:0007669"/>
    <property type="project" value="TreeGrafter"/>
</dbReference>
<keyword evidence="3 4" id="KW-0539">Nucleus</keyword>
<dbReference type="AlphaFoldDB" id="A0AAF0FEW2"/>
<feature type="compositionally biased region" description="Acidic residues" evidence="5">
    <location>
        <begin position="350"/>
        <end position="369"/>
    </location>
</feature>
<dbReference type="SMART" id="SM00879">
    <property type="entry name" value="Brix"/>
    <property type="match status" value="1"/>
</dbReference>
<evidence type="ECO:0000259" key="6">
    <source>
        <dbReference type="PROSITE" id="PS50833"/>
    </source>
</evidence>
<dbReference type="Pfam" id="PF04427">
    <property type="entry name" value="Brix"/>
    <property type="match status" value="1"/>
</dbReference>
<comment type="similarity">
    <text evidence="2 4">Belongs to the RPF2 family.</text>
</comment>
<evidence type="ECO:0000256" key="2">
    <source>
        <dbReference type="ARBA" id="ARBA00010782"/>
    </source>
</evidence>
<evidence type="ECO:0000256" key="3">
    <source>
        <dbReference type="ARBA" id="ARBA00023242"/>
    </source>
</evidence>
<feature type="region of interest" description="Disordered" evidence="5">
    <location>
        <begin position="1"/>
        <end position="21"/>
    </location>
</feature>
<keyword evidence="8" id="KW-1185">Reference proteome</keyword>
<feature type="region of interest" description="Disordered" evidence="5">
    <location>
        <begin position="294"/>
        <end position="318"/>
    </location>
</feature>
<sequence>MLRVGKPKNARSKRALESREAKEYEHAKTAVFVKGHRTSEKVNLALTELAALKKPDAVHYNKHNDVLPFEDASSLEFWGQKNDASLFVVGTSQKKRPDNLCFGRLFNGEVLDLLELGILDAKSMVEFKTSKPSIGMRPLFHFSGPEFASDTMDVDKLAEAGAALTPSGCYLHLKSLLLDFYRGEELNPNQIALGGLEYVISVSISPSSSHSDAQQGSNDLASLYRAAGIPDQVTGSSPVHKCPPCIVHFRVYTTKMIASGTKTPRMELELCGPSFDFELRRRMPASDRMLQALRRPKTAEQKNTQGKGKRKNIDTDEMGDMVGRVHLGKQDLSTLNVKKAKGLRGPHFDENDENPAFDFDEDDDDDDGSEQSYGSEEASDLDDDQDDSESESISDAN</sequence>
<evidence type="ECO:0000256" key="4">
    <source>
        <dbReference type="RuleBase" id="RU367086"/>
    </source>
</evidence>
<organism evidence="7 8">
    <name type="scientific">Malassezia psittaci</name>
    <dbReference type="NCBI Taxonomy" id="1821823"/>
    <lineage>
        <taxon>Eukaryota</taxon>
        <taxon>Fungi</taxon>
        <taxon>Dikarya</taxon>
        <taxon>Basidiomycota</taxon>
        <taxon>Ustilaginomycotina</taxon>
        <taxon>Malasseziomycetes</taxon>
        <taxon>Malasseziales</taxon>
        <taxon>Malasseziaceae</taxon>
        <taxon>Malassezia</taxon>
    </lineage>
</organism>
<dbReference type="InterPro" id="IPR007109">
    <property type="entry name" value="Brix"/>
</dbReference>
<dbReference type="InterPro" id="IPR039770">
    <property type="entry name" value="Rpf2"/>
</dbReference>
<dbReference type="GO" id="GO:0005730">
    <property type="term" value="C:nucleolus"/>
    <property type="evidence" value="ECO:0007669"/>
    <property type="project" value="UniProtKB-SubCell"/>
</dbReference>
<dbReference type="GO" id="GO:0019843">
    <property type="term" value="F:rRNA binding"/>
    <property type="evidence" value="ECO:0007669"/>
    <property type="project" value="UniProtKB-UniRule"/>
</dbReference>
<protein>
    <recommendedName>
        <fullName evidence="4">Ribosome production factor 2 homolog</fullName>
    </recommendedName>
    <alternativeName>
        <fullName evidence="4">Ribosome biogenesis protein RPF2 homolog</fullName>
    </alternativeName>
</protein>
<name>A0AAF0FEW2_9BASI</name>
<proteinExistence type="inferred from homology"/>
<feature type="region of interest" description="Disordered" evidence="5">
    <location>
        <begin position="342"/>
        <end position="397"/>
    </location>
</feature>
<dbReference type="PANTHER" id="PTHR12728:SF0">
    <property type="entry name" value="RIBOSOME PRODUCTION FACTOR 2 HOMOLOG"/>
    <property type="match status" value="1"/>
</dbReference>
<dbReference type="PROSITE" id="PS50833">
    <property type="entry name" value="BRIX"/>
    <property type="match status" value="1"/>
</dbReference>
<dbReference type="GO" id="GO:0000027">
    <property type="term" value="P:ribosomal large subunit assembly"/>
    <property type="evidence" value="ECO:0007669"/>
    <property type="project" value="InterPro"/>
</dbReference>
<dbReference type="PANTHER" id="PTHR12728">
    <property type="entry name" value="BRIX DOMAIN CONTAINING PROTEIN"/>
    <property type="match status" value="1"/>
</dbReference>
<evidence type="ECO:0000256" key="1">
    <source>
        <dbReference type="ARBA" id="ARBA00004604"/>
    </source>
</evidence>